<reference evidence="1 2" key="1">
    <citation type="submission" date="2014-04" db="EMBL/GenBank/DDBJ databases">
        <authorList>
            <consortium name="DOE Joint Genome Institute"/>
            <person name="Kuo A."/>
            <person name="Kohler A."/>
            <person name="Costa M.D."/>
            <person name="Nagy L.G."/>
            <person name="Floudas D."/>
            <person name="Copeland A."/>
            <person name="Barry K.W."/>
            <person name="Cichocki N."/>
            <person name="Veneault-Fourrey C."/>
            <person name="LaButti K."/>
            <person name="Lindquist E.A."/>
            <person name="Lipzen A."/>
            <person name="Lundell T."/>
            <person name="Morin E."/>
            <person name="Murat C."/>
            <person name="Sun H."/>
            <person name="Tunlid A."/>
            <person name="Henrissat B."/>
            <person name="Grigoriev I.V."/>
            <person name="Hibbett D.S."/>
            <person name="Martin F."/>
            <person name="Nordberg H.P."/>
            <person name="Cantor M.N."/>
            <person name="Hua S.X."/>
        </authorList>
    </citation>
    <scope>NUCLEOTIDE SEQUENCE [LARGE SCALE GENOMIC DNA]</scope>
    <source>
        <strain evidence="1 2">Marx 270</strain>
    </source>
</reference>
<evidence type="ECO:0000313" key="2">
    <source>
        <dbReference type="Proteomes" id="UP000054217"/>
    </source>
</evidence>
<dbReference type="OrthoDB" id="2693358at2759"/>
<keyword evidence="2" id="KW-1185">Reference proteome</keyword>
<reference evidence="2" key="2">
    <citation type="submission" date="2015-01" db="EMBL/GenBank/DDBJ databases">
        <title>Evolutionary Origins and Diversification of the Mycorrhizal Mutualists.</title>
        <authorList>
            <consortium name="DOE Joint Genome Institute"/>
            <consortium name="Mycorrhizal Genomics Consortium"/>
            <person name="Kohler A."/>
            <person name="Kuo A."/>
            <person name="Nagy L.G."/>
            <person name="Floudas D."/>
            <person name="Copeland A."/>
            <person name="Barry K.W."/>
            <person name="Cichocki N."/>
            <person name="Veneault-Fourrey C."/>
            <person name="LaButti K."/>
            <person name="Lindquist E.A."/>
            <person name="Lipzen A."/>
            <person name="Lundell T."/>
            <person name="Morin E."/>
            <person name="Murat C."/>
            <person name="Riley R."/>
            <person name="Ohm R."/>
            <person name="Sun H."/>
            <person name="Tunlid A."/>
            <person name="Henrissat B."/>
            <person name="Grigoriev I.V."/>
            <person name="Hibbett D.S."/>
            <person name="Martin F."/>
        </authorList>
    </citation>
    <scope>NUCLEOTIDE SEQUENCE [LARGE SCALE GENOMIC DNA]</scope>
    <source>
        <strain evidence="2">Marx 270</strain>
    </source>
</reference>
<dbReference type="AlphaFoldDB" id="A0A0C3NRV2"/>
<dbReference type="Proteomes" id="UP000054217">
    <property type="component" value="Unassembled WGS sequence"/>
</dbReference>
<name>A0A0C3NRV2_PISTI</name>
<dbReference type="HOGENOM" id="CLU_099692_0_0_1"/>
<evidence type="ECO:0000313" key="1">
    <source>
        <dbReference type="EMBL" id="KIN98245.1"/>
    </source>
</evidence>
<accession>A0A0C3NRV2</accession>
<sequence>MASLEVTEQLPTGITGPRTIVHGLKVFEAMACSHCNFLSRSTERLRKHHSKDHPMEPRPKHWRACKVQHLKESSGDLQTFWEVKDDEERQSQPTARQALVDSLLKELEPTLEVVQTPLDGRMVSPWLLTTQWHEQVAGKNVKLLRSWVALPKDNDGDIPGLKLAVQAYYRKALSLLDHTHELVLKRLNSPDPTKK</sequence>
<dbReference type="EMBL" id="KN832017">
    <property type="protein sequence ID" value="KIN98245.1"/>
    <property type="molecule type" value="Genomic_DNA"/>
</dbReference>
<organism evidence="1 2">
    <name type="scientific">Pisolithus tinctorius Marx 270</name>
    <dbReference type="NCBI Taxonomy" id="870435"/>
    <lineage>
        <taxon>Eukaryota</taxon>
        <taxon>Fungi</taxon>
        <taxon>Dikarya</taxon>
        <taxon>Basidiomycota</taxon>
        <taxon>Agaricomycotina</taxon>
        <taxon>Agaricomycetes</taxon>
        <taxon>Agaricomycetidae</taxon>
        <taxon>Boletales</taxon>
        <taxon>Sclerodermatineae</taxon>
        <taxon>Pisolithaceae</taxon>
        <taxon>Pisolithus</taxon>
    </lineage>
</organism>
<evidence type="ECO:0008006" key="3">
    <source>
        <dbReference type="Google" id="ProtNLM"/>
    </source>
</evidence>
<gene>
    <name evidence="1" type="ORF">M404DRAFT_31433</name>
</gene>
<protein>
    <recommendedName>
        <fullName evidence="3">C2H2-type domain-containing protein</fullName>
    </recommendedName>
</protein>
<dbReference type="InParanoid" id="A0A0C3NRV2"/>
<proteinExistence type="predicted"/>